<evidence type="ECO:0000256" key="1">
    <source>
        <dbReference type="ARBA" id="ARBA00023002"/>
    </source>
</evidence>
<dbReference type="GO" id="GO:0051213">
    <property type="term" value="F:dioxygenase activity"/>
    <property type="evidence" value="ECO:0007669"/>
    <property type="project" value="UniProtKB-KW"/>
</dbReference>
<dbReference type="OrthoDB" id="2960375at2759"/>
<dbReference type="InterPro" id="IPR003819">
    <property type="entry name" value="TauD/TfdA-like"/>
</dbReference>
<keyword evidence="3" id="KW-0223">Dioxygenase</keyword>
<dbReference type="STRING" id="1380566.A0A179FY40"/>
<dbReference type="Pfam" id="PF02668">
    <property type="entry name" value="TauD"/>
    <property type="match status" value="1"/>
</dbReference>
<keyword evidence="1" id="KW-0560">Oxidoreductase</keyword>
<evidence type="ECO:0000313" key="3">
    <source>
        <dbReference type="EMBL" id="OAQ70100.1"/>
    </source>
</evidence>
<dbReference type="InterPro" id="IPR042098">
    <property type="entry name" value="TauD-like_sf"/>
</dbReference>
<evidence type="ECO:0000313" key="4">
    <source>
        <dbReference type="Proteomes" id="UP000078397"/>
    </source>
</evidence>
<dbReference type="RefSeq" id="XP_018146637.1">
    <property type="nucleotide sequence ID" value="XM_018291079.1"/>
</dbReference>
<keyword evidence="4" id="KW-1185">Reference proteome</keyword>
<feature type="domain" description="TauD/TfdA-like" evidence="2">
    <location>
        <begin position="57"/>
        <end position="294"/>
    </location>
</feature>
<dbReference type="KEGG" id="pchm:VFPPC_13302"/>
<dbReference type="EMBL" id="LSBJ02000002">
    <property type="protein sequence ID" value="OAQ70100.1"/>
    <property type="molecule type" value="Genomic_DNA"/>
</dbReference>
<sequence length="305" mass="34845">MTLLTPFRSSAIFTLRRIPNPSNRKVYTSHHRHLTTSTILPHLQAPSLLEARNPKHTSLIASHLQEQGILKVTLGFNDPQSTYLQHLIDSLHRHHGHKLPISHSASRGWFWDVRPANDNFQTENHQARSETMNEFPWHTDCSYENPTPRFFALQVLRHDHLGGGTLSVTSVASLTDILSESTRRALQKDEFQIHIPREFVKKAEQKSITGRILARSQGQSIMRFRQDILTPLTEDASAALTELNDTLKKVRSSNHAVHLTASDLPTGSVILVDNFRWLHARNHVKDPERHLRRVRWDAVPFGSDP</sequence>
<protein>
    <submittedName>
        <fullName evidence="3">Taurine catabolism dioxygenase TauD</fullName>
    </submittedName>
</protein>
<gene>
    <name evidence="3" type="ORF">VFPPC_13302</name>
</gene>
<dbReference type="Proteomes" id="UP000078397">
    <property type="component" value="Unassembled WGS sequence"/>
</dbReference>
<reference evidence="3 4" key="1">
    <citation type="journal article" date="2016" name="PLoS Pathog.">
        <title>Biosynthesis of antibiotic leucinostatins in bio-control fungus Purpureocillium lilacinum and their inhibition on phytophthora revealed by genome mining.</title>
        <authorList>
            <person name="Wang G."/>
            <person name="Liu Z."/>
            <person name="Lin R."/>
            <person name="Li E."/>
            <person name="Mao Z."/>
            <person name="Ling J."/>
            <person name="Yang Y."/>
            <person name="Yin W.B."/>
            <person name="Xie B."/>
        </authorList>
    </citation>
    <scope>NUCLEOTIDE SEQUENCE [LARGE SCALE GENOMIC DNA]</scope>
    <source>
        <strain evidence="3">170</strain>
    </source>
</reference>
<dbReference type="AlphaFoldDB" id="A0A179FY40"/>
<evidence type="ECO:0000259" key="2">
    <source>
        <dbReference type="Pfam" id="PF02668"/>
    </source>
</evidence>
<comment type="caution">
    <text evidence="3">The sequence shown here is derived from an EMBL/GenBank/DDBJ whole genome shotgun (WGS) entry which is preliminary data.</text>
</comment>
<proteinExistence type="predicted"/>
<organism evidence="3 4">
    <name type="scientific">Pochonia chlamydosporia 170</name>
    <dbReference type="NCBI Taxonomy" id="1380566"/>
    <lineage>
        <taxon>Eukaryota</taxon>
        <taxon>Fungi</taxon>
        <taxon>Dikarya</taxon>
        <taxon>Ascomycota</taxon>
        <taxon>Pezizomycotina</taxon>
        <taxon>Sordariomycetes</taxon>
        <taxon>Hypocreomycetidae</taxon>
        <taxon>Hypocreales</taxon>
        <taxon>Clavicipitaceae</taxon>
        <taxon>Pochonia</taxon>
    </lineage>
</organism>
<dbReference type="Gene3D" id="3.60.130.10">
    <property type="entry name" value="Clavaminate synthase-like"/>
    <property type="match status" value="1"/>
</dbReference>
<dbReference type="GeneID" id="28855073"/>
<dbReference type="SUPFAM" id="SSF51197">
    <property type="entry name" value="Clavaminate synthase-like"/>
    <property type="match status" value="1"/>
</dbReference>
<name>A0A179FY40_METCM</name>
<accession>A0A179FY40</accession>